<dbReference type="PROSITE" id="PS51186">
    <property type="entry name" value="GNAT"/>
    <property type="match status" value="1"/>
</dbReference>
<evidence type="ECO:0000313" key="3">
    <source>
        <dbReference type="Proteomes" id="UP001154078"/>
    </source>
</evidence>
<dbReference type="InterPro" id="IPR016181">
    <property type="entry name" value="Acyl_CoA_acyltransferase"/>
</dbReference>
<proteinExistence type="predicted"/>
<dbReference type="OrthoDB" id="8184310at2759"/>
<accession>A0A9P0FL49</accession>
<dbReference type="SUPFAM" id="SSF55729">
    <property type="entry name" value="Acyl-CoA N-acyltransferases (Nat)"/>
    <property type="match status" value="1"/>
</dbReference>
<sequence>MSDWKRPASVPFPSIWRKFEGKKEVNGKKRQYWIQDISDDLLEPAINYMCTGFLPEEAICKYNKFIEDPLVVEEIRKLWEKVSEQKLGLICLTKNDSGQNEIAGVNMTYRSYKGESEDSSWVKTKKMKILLELIKYIYGIVEAYETLNIDHQLTALGLFVVPKYRGEGLGVQLLKSREDLCRAVGIPASLTLFTSLTSQAVAKKSGFTELVDVTHDELEKVNPDFVPPGIREAAKSMKYMYIVYK</sequence>
<dbReference type="PANTHER" id="PTHR20905">
    <property type="entry name" value="N-ACETYLTRANSFERASE-RELATED"/>
    <property type="match status" value="1"/>
</dbReference>
<dbReference type="PANTHER" id="PTHR20905:SF32">
    <property type="entry name" value="ARYLALKYLAMINE N-ACETYLTRANSFERASE-LIKE 7, ISOFORM A"/>
    <property type="match status" value="1"/>
</dbReference>
<reference evidence="2" key="1">
    <citation type="submission" date="2021-12" db="EMBL/GenBank/DDBJ databases">
        <authorList>
            <person name="King R."/>
        </authorList>
    </citation>
    <scope>NUCLEOTIDE SEQUENCE</scope>
</reference>
<protein>
    <recommendedName>
        <fullName evidence="1">N-acetyltransferase domain-containing protein</fullName>
    </recommendedName>
</protein>
<evidence type="ECO:0000313" key="2">
    <source>
        <dbReference type="EMBL" id="CAH0558191.1"/>
    </source>
</evidence>
<evidence type="ECO:0000259" key="1">
    <source>
        <dbReference type="PROSITE" id="PS51186"/>
    </source>
</evidence>
<feature type="domain" description="N-acetyltransferase" evidence="1">
    <location>
        <begin position="73"/>
        <end position="242"/>
    </location>
</feature>
<dbReference type="EMBL" id="OV121136">
    <property type="protein sequence ID" value="CAH0558191.1"/>
    <property type="molecule type" value="Genomic_DNA"/>
</dbReference>
<gene>
    <name evidence="2" type="ORF">MELIAE_LOCUS8716</name>
</gene>
<dbReference type="AlphaFoldDB" id="A0A9P0FL49"/>
<dbReference type="GO" id="GO:0008080">
    <property type="term" value="F:N-acetyltransferase activity"/>
    <property type="evidence" value="ECO:0007669"/>
    <property type="project" value="TreeGrafter"/>
</dbReference>
<dbReference type="InterPro" id="IPR000182">
    <property type="entry name" value="GNAT_dom"/>
</dbReference>
<dbReference type="Gene3D" id="3.40.630.30">
    <property type="match status" value="1"/>
</dbReference>
<organism evidence="2 3">
    <name type="scientific">Brassicogethes aeneus</name>
    <name type="common">Rape pollen beetle</name>
    <name type="synonym">Meligethes aeneus</name>
    <dbReference type="NCBI Taxonomy" id="1431903"/>
    <lineage>
        <taxon>Eukaryota</taxon>
        <taxon>Metazoa</taxon>
        <taxon>Ecdysozoa</taxon>
        <taxon>Arthropoda</taxon>
        <taxon>Hexapoda</taxon>
        <taxon>Insecta</taxon>
        <taxon>Pterygota</taxon>
        <taxon>Neoptera</taxon>
        <taxon>Endopterygota</taxon>
        <taxon>Coleoptera</taxon>
        <taxon>Polyphaga</taxon>
        <taxon>Cucujiformia</taxon>
        <taxon>Nitidulidae</taxon>
        <taxon>Meligethinae</taxon>
        <taxon>Brassicogethes</taxon>
    </lineage>
</organism>
<dbReference type="CDD" id="cd04301">
    <property type="entry name" value="NAT_SF"/>
    <property type="match status" value="1"/>
</dbReference>
<keyword evidence="3" id="KW-1185">Reference proteome</keyword>
<dbReference type="Pfam" id="PF00583">
    <property type="entry name" value="Acetyltransf_1"/>
    <property type="match status" value="1"/>
</dbReference>
<name>A0A9P0FL49_BRAAE</name>
<dbReference type="Proteomes" id="UP001154078">
    <property type="component" value="Chromosome 5"/>
</dbReference>